<evidence type="ECO:0000313" key="2">
    <source>
        <dbReference type="EMBL" id="SDS10778.1"/>
    </source>
</evidence>
<organism evidence="2 3">
    <name type="scientific">Paraoerskovia marina</name>
    <dbReference type="NCBI Taxonomy" id="545619"/>
    <lineage>
        <taxon>Bacteria</taxon>
        <taxon>Bacillati</taxon>
        <taxon>Actinomycetota</taxon>
        <taxon>Actinomycetes</taxon>
        <taxon>Micrococcales</taxon>
        <taxon>Cellulomonadaceae</taxon>
        <taxon>Paraoerskovia</taxon>
    </lineage>
</organism>
<dbReference type="Proteomes" id="UP000185663">
    <property type="component" value="Chromosome I"/>
</dbReference>
<protein>
    <submittedName>
        <fullName evidence="2">Pimeloyl-ACP methyl ester carboxylesterase</fullName>
    </submittedName>
</protein>
<dbReference type="InterPro" id="IPR000073">
    <property type="entry name" value="AB_hydrolase_1"/>
</dbReference>
<dbReference type="STRING" id="545619.SAMN04489860_0810"/>
<gene>
    <name evidence="2" type="ORF">SAMN04489860_0810</name>
</gene>
<dbReference type="GO" id="GO:0003824">
    <property type="term" value="F:catalytic activity"/>
    <property type="evidence" value="ECO:0007669"/>
    <property type="project" value="UniProtKB-ARBA"/>
</dbReference>
<dbReference type="InterPro" id="IPR029058">
    <property type="entry name" value="AB_hydrolase_fold"/>
</dbReference>
<dbReference type="AlphaFoldDB" id="A0A1H1PHN3"/>
<dbReference type="Pfam" id="PF12697">
    <property type="entry name" value="Abhydrolase_6"/>
    <property type="match status" value="1"/>
</dbReference>
<sequence>MTLSETLVRTGLRVGARVAPDTTARVMAEKFFTVGQRVRVWPQDEPVMAAARRETVVLNARPGGTTDVVTYTWGDGSRTVLLAHGWQSRTSRFGAIITRLVDDGATVVGFDAPGNGETDGTTSSLLDHLDLISLLAEKQGELDAIIGHSFGALAARIAVEEGVPARRVVAIAGPNTFDFLADTAAVRAGLPPRLLPPMIDRAMQRVLPGTTGAEAAERFHVLRPTSVPLLIVHDDADPEVPLVEAEEHAAAAGEGAHLLVTHGHGHNRVLVAQETVDAVAKFCADSAPQRLT</sequence>
<dbReference type="OrthoDB" id="9785847at2"/>
<dbReference type="SUPFAM" id="SSF53474">
    <property type="entry name" value="alpha/beta-Hydrolases"/>
    <property type="match status" value="1"/>
</dbReference>
<evidence type="ECO:0000313" key="3">
    <source>
        <dbReference type="Proteomes" id="UP000185663"/>
    </source>
</evidence>
<dbReference type="Gene3D" id="3.40.50.1820">
    <property type="entry name" value="alpha/beta hydrolase"/>
    <property type="match status" value="1"/>
</dbReference>
<reference evidence="2 3" key="1">
    <citation type="submission" date="2016-10" db="EMBL/GenBank/DDBJ databases">
        <authorList>
            <person name="de Groot N.N."/>
        </authorList>
    </citation>
    <scope>NUCLEOTIDE SEQUENCE [LARGE SCALE GENOMIC DNA]</scope>
    <source>
        <strain evidence="2 3">DSM 22126</strain>
    </source>
</reference>
<keyword evidence="3" id="KW-1185">Reference proteome</keyword>
<feature type="domain" description="AB hydrolase-1" evidence="1">
    <location>
        <begin position="80"/>
        <end position="279"/>
    </location>
</feature>
<proteinExistence type="predicted"/>
<name>A0A1H1PHN3_9CELL</name>
<accession>A0A1H1PHN3</accession>
<evidence type="ECO:0000259" key="1">
    <source>
        <dbReference type="Pfam" id="PF12697"/>
    </source>
</evidence>
<dbReference type="eggNOG" id="COG1073">
    <property type="taxonomic scope" value="Bacteria"/>
</dbReference>
<dbReference type="EMBL" id="LT629776">
    <property type="protein sequence ID" value="SDS10778.1"/>
    <property type="molecule type" value="Genomic_DNA"/>
</dbReference>
<dbReference type="RefSeq" id="WP_083371679.1">
    <property type="nucleotide sequence ID" value="NZ_LT629776.1"/>
</dbReference>